<dbReference type="EMBL" id="JSWE01000124">
    <property type="protein sequence ID" value="KIE05044.1"/>
    <property type="molecule type" value="Genomic_DNA"/>
</dbReference>
<evidence type="ECO:0000256" key="1">
    <source>
        <dbReference type="ARBA" id="ARBA00004772"/>
    </source>
</evidence>
<reference evidence="11 12" key="1">
    <citation type="submission" date="2014-11" db="EMBL/GenBank/DDBJ databases">
        <title>A Rickettsiales Symbiont of Amoebae With Ancient Features.</title>
        <authorList>
            <person name="Schulz F."/>
            <person name="Martijn J."/>
            <person name="Wascher F."/>
            <person name="Kostanjsek R."/>
            <person name="Ettema T.J."/>
            <person name="Horn M."/>
        </authorList>
    </citation>
    <scope>NUCLEOTIDE SEQUENCE [LARGE SCALE GENOMIC DNA]</scope>
    <source>
        <strain evidence="11 12">UWC36</strain>
    </source>
</reference>
<dbReference type="PANTHER" id="PTHR38042">
    <property type="entry name" value="UROPORPHYRINOGEN-III SYNTHASE, CHLOROPLASTIC"/>
    <property type="match status" value="1"/>
</dbReference>
<dbReference type="RefSeq" id="WP_084212836.1">
    <property type="nucleotide sequence ID" value="NZ_JSWE01000124.1"/>
</dbReference>
<dbReference type="PANTHER" id="PTHR38042:SF1">
    <property type="entry name" value="UROPORPHYRINOGEN-III SYNTHASE, CHLOROPLASTIC"/>
    <property type="match status" value="1"/>
</dbReference>
<evidence type="ECO:0000256" key="4">
    <source>
        <dbReference type="ARBA" id="ARBA00023239"/>
    </source>
</evidence>
<dbReference type="EC" id="4.2.1.75" evidence="3 9"/>
<evidence type="ECO:0000256" key="6">
    <source>
        <dbReference type="ARBA" id="ARBA00037589"/>
    </source>
</evidence>
<evidence type="ECO:0000256" key="3">
    <source>
        <dbReference type="ARBA" id="ARBA00013109"/>
    </source>
</evidence>
<feature type="domain" description="Tetrapyrrole biosynthesis uroporphyrinogen III synthase" evidence="10">
    <location>
        <begin position="17"/>
        <end position="222"/>
    </location>
</feature>
<evidence type="ECO:0000256" key="9">
    <source>
        <dbReference type="RuleBase" id="RU366031"/>
    </source>
</evidence>
<evidence type="ECO:0000256" key="2">
    <source>
        <dbReference type="ARBA" id="ARBA00008133"/>
    </source>
</evidence>
<evidence type="ECO:0000313" key="12">
    <source>
        <dbReference type="Proteomes" id="UP000031258"/>
    </source>
</evidence>
<dbReference type="Pfam" id="PF02602">
    <property type="entry name" value="HEM4"/>
    <property type="match status" value="1"/>
</dbReference>
<comment type="similarity">
    <text evidence="2 9">Belongs to the uroporphyrinogen-III synthase family.</text>
</comment>
<dbReference type="GO" id="GO:0006780">
    <property type="term" value="P:uroporphyrinogen III biosynthetic process"/>
    <property type="evidence" value="ECO:0007669"/>
    <property type="project" value="UniProtKB-UniRule"/>
</dbReference>
<sequence>MILITRPKAQARPTKLKLKNMGYKVICYPQLKIEFNQNITLPEVDLYNGLIVTSQNTAQAIKDYAQLKDIHVHVVGEKTAEVLKNYGFKNIASISNDHIELISKIKEELSHLSKLLYLHGDHVAGDIKRKLRQNYIFDNLIVYKSVEIPMSKKILCFLRNKISMVLFYSPRTAALFAKNTVALNFLNISAICISQNTADELSSLYFKEIKIAKLPNENSMLEYIINE</sequence>
<evidence type="ECO:0000259" key="10">
    <source>
        <dbReference type="Pfam" id="PF02602"/>
    </source>
</evidence>
<evidence type="ECO:0000256" key="7">
    <source>
        <dbReference type="ARBA" id="ARBA00040167"/>
    </source>
</evidence>
<evidence type="ECO:0000256" key="8">
    <source>
        <dbReference type="ARBA" id="ARBA00048617"/>
    </source>
</evidence>
<accession>A0A0C1QHQ8</accession>
<dbReference type="InterPro" id="IPR003754">
    <property type="entry name" value="4pyrrol_synth_uPrphyn_synth"/>
</dbReference>
<dbReference type="CDD" id="cd06578">
    <property type="entry name" value="HemD"/>
    <property type="match status" value="1"/>
</dbReference>
<keyword evidence="5 9" id="KW-0627">Porphyrin biosynthesis</keyword>
<comment type="pathway">
    <text evidence="1 9">Porphyrin-containing compound metabolism; protoporphyrin-IX biosynthesis; coproporphyrinogen-III from 5-aminolevulinate: step 3/4.</text>
</comment>
<name>A0A0C1QHQ8_9RICK</name>
<keyword evidence="12" id="KW-1185">Reference proteome</keyword>
<comment type="function">
    <text evidence="6 9">Catalyzes cyclization of the linear tetrapyrrole, hydroxymethylbilane, to the macrocyclic uroporphyrinogen III.</text>
</comment>
<evidence type="ECO:0000256" key="5">
    <source>
        <dbReference type="ARBA" id="ARBA00023244"/>
    </source>
</evidence>
<organism evidence="11 12">
    <name type="scientific">Candidatus Jidaibacter acanthamoebae</name>
    <dbReference type="NCBI Taxonomy" id="86105"/>
    <lineage>
        <taxon>Bacteria</taxon>
        <taxon>Pseudomonadati</taxon>
        <taxon>Pseudomonadota</taxon>
        <taxon>Alphaproteobacteria</taxon>
        <taxon>Rickettsiales</taxon>
        <taxon>Candidatus Midichloriaceae</taxon>
        <taxon>Candidatus Jidaibacter</taxon>
    </lineage>
</organism>
<dbReference type="InterPro" id="IPR036108">
    <property type="entry name" value="4pyrrol_syn_uPrphyn_synt_sf"/>
</dbReference>
<comment type="catalytic activity">
    <reaction evidence="8 9">
        <text>hydroxymethylbilane = uroporphyrinogen III + H2O</text>
        <dbReference type="Rhea" id="RHEA:18965"/>
        <dbReference type="ChEBI" id="CHEBI:15377"/>
        <dbReference type="ChEBI" id="CHEBI:57308"/>
        <dbReference type="ChEBI" id="CHEBI:57845"/>
        <dbReference type="EC" id="4.2.1.75"/>
    </reaction>
</comment>
<dbReference type="Gene3D" id="3.40.50.10090">
    <property type="match status" value="2"/>
</dbReference>
<keyword evidence="4 9" id="KW-0456">Lyase</keyword>
<protein>
    <recommendedName>
        <fullName evidence="7 9">Uroporphyrinogen-III synthase</fullName>
        <ecNumber evidence="3 9">4.2.1.75</ecNumber>
    </recommendedName>
</protein>
<gene>
    <name evidence="11" type="ORF">NF27_EY01400</name>
</gene>
<comment type="caution">
    <text evidence="11">The sequence shown here is derived from an EMBL/GenBank/DDBJ whole genome shotgun (WGS) entry which is preliminary data.</text>
</comment>
<dbReference type="SUPFAM" id="SSF69618">
    <property type="entry name" value="HemD-like"/>
    <property type="match status" value="1"/>
</dbReference>
<dbReference type="GO" id="GO:0006782">
    <property type="term" value="P:protoporphyrinogen IX biosynthetic process"/>
    <property type="evidence" value="ECO:0007669"/>
    <property type="project" value="UniProtKB-UniRule"/>
</dbReference>
<proteinExistence type="inferred from homology"/>
<dbReference type="GO" id="GO:0004852">
    <property type="term" value="F:uroporphyrinogen-III synthase activity"/>
    <property type="evidence" value="ECO:0007669"/>
    <property type="project" value="UniProtKB-UniRule"/>
</dbReference>
<dbReference type="OrthoDB" id="7163809at2"/>
<dbReference type="Proteomes" id="UP000031258">
    <property type="component" value="Unassembled WGS sequence"/>
</dbReference>
<dbReference type="InterPro" id="IPR039793">
    <property type="entry name" value="UROS/Hem4"/>
</dbReference>
<evidence type="ECO:0000313" key="11">
    <source>
        <dbReference type="EMBL" id="KIE05044.1"/>
    </source>
</evidence>
<dbReference type="AlphaFoldDB" id="A0A0C1QHQ8"/>
<dbReference type="STRING" id="86105.NF27_EY01400"/>